<proteinExistence type="predicted"/>
<evidence type="ECO:0000313" key="3">
    <source>
        <dbReference type="EMBL" id="TFD91260.1"/>
    </source>
</evidence>
<dbReference type="CDD" id="cd00085">
    <property type="entry name" value="HNHc"/>
    <property type="match status" value="1"/>
</dbReference>
<feature type="domain" description="HNH nuclease" evidence="2">
    <location>
        <begin position="457"/>
        <end position="509"/>
    </location>
</feature>
<feature type="region of interest" description="Disordered" evidence="1">
    <location>
        <begin position="547"/>
        <end position="590"/>
    </location>
</feature>
<reference evidence="3 4" key="1">
    <citation type="submission" date="2019-03" db="EMBL/GenBank/DDBJ databases">
        <title>Genomics of glacier-inhabiting Cryobacterium strains.</title>
        <authorList>
            <person name="Liu Q."/>
            <person name="Xin Y.-H."/>
        </authorList>
    </citation>
    <scope>NUCLEOTIDE SEQUENCE [LARGE SCALE GENOMIC DNA]</scope>
    <source>
        <strain evidence="3 4">Sr54</strain>
    </source>
</reference>
<gene>
    <name evidence="3" type="ORF">E3T51_00660</name>
</gene>
<dbReference type="GO" id="GO:0004519">
    <property type="term" value="F:endonuclease activity"/>
    <property type="evidence" value="ECO:0007669"/>
    <property type="project" value="UniProtKB-KW"/>
</dbReference>
<dbReference type="Proteomes" id="UP000297626">
    <property type="component" value="Unassembled WGS sequence"/>
</dbReference>
<sequence>MSQSGDTPQQHGVSDRFLAMLTDSEFERWAFSDEDHVWIDAFREECRTAWEAEEAADAEEANARTAAGQGQLFVDGPTIPAGLDLSEVFAAVPPEHLFDEDFREEFLYTDYLAANFLPADYLAADYLQTDGSPAAEDPAAGLSPFQRRQAQFVDRVLYFEKIIAWAQASKAEALTEAWDYTTNTAETGRPQAGPNHEHDWDATFAAQQGLVAEMACALRIPAGTASGLLHESRVLVESRPRTLDALRTGQISLRHARQLLDQLDSVPQPAQTDLEAVLLPHARQLTAAQFDGKARKLRERFHPDSITVRRTKCLADRNVMFYPDKDGMATLWLRAAGEDLQGIYTRVTDTALSLQGPDEPRTLSQLRADVAVDLLQQGVTGSGLGAGLTANVNVTVPVLTLMGHSDEPGELEGYGPIDPETARKLAGTATSFLRILTHPHTGIVLDVSSTPFRVPTALKKYLRLRDGTCRFPGCNRSAGHSDLDHTVDKQFGGPTTATNLHFLCPANHNLKHFSDWKAIPDPDGTLHWISPAGKHYATDPVTRISPHLQQTETPPRAPVPPTPPDEPLNNPCNTAWNTAWNTDDPNPQPF</sequence>
<dbReference type="SMART" id="SM00507">
    <property type="entry name" value="HNHc"/>
    <property type="match status" value="1"/>
</dbReference>
<keyword evidence="3" id="KW-0378">Hydrolase</keyword>
<evidence type="ECO:0000259" key="2">
    <source>
        <dbReference type="SMART" id="SM00507"/>
    </source>
</evidence>
<keyword evidence="3" id="KW-0255">Endonuclease</keyword>
<dbReference type="EMBL" id="SOHN01000003">
    <property type="protein sequence ID" value="TFD91260.1"/>
    <property type="molecule type" value="Genomic_DNA"/>
</dbReference>
<feature type="compositionally biased region" description="Pro residues" evidence="1">
    <location>
        <begin position="555"/>
        <end position="566"/>
    </location>
</feature>
<organism evidence="3 4">
    <name type="scientific">Cryobacterium serini</name>
    <dbReference type="NCBI Taxonomy" id="1259201"/>
    <lineage>
        <taxon>Bacteria</taxon>
        <taxon>Bacillati</taxon>
        <taxon>Actinomycetota</taxon>
        <taxon>Actinomycetes</taxon>
        <taxon>Micrococcales</taxon>
        <taxon>Microbacteriaceae</taxon>
        <taxon>Cryobacterium</taxon>
    </lineage>
</organism>
<protein>
    <submittedName>
        <fullName evidence="3">HNH endonuclease</fullName>
    </submittedName>
</protein>
<dbReference type="AlphaFoldDB" id="A0A4R9BVR2"/>
<comment type="caution">
    <text evidence="3">The sequence shown here is derived from an EMBL/GenBank/DDBJ whole genome shotgun (WGS) entry which is preliminary data.</text>
</comment>
<keyword evidence="3" id="KW-0540">Nuclease</keyword>
<dbReference type="Pfam" id="PF02720">
    <property type="entry name" value="DUF222"/>
    <property type="match status" value="1"/>
</dbReference>
<dbReference type="InterPro" id="IPR003870">
    <property type="entry name" value="DUF222"/>
</dbReference>
<dbReference type="InterPro" id="IPR003615">
    <property type="entry name" value="HNH_nuc"/>
</dbReference>
<accession>A0A4R9BVR2</accession>
<dbReference type="RefSeq" id="WP_134526171.1">
    <property type="nucleotide sequence ID" value="NZ_SOHN01000003.1"/>
</dbReference>
<evidence type="ECO:0000256" key="1">
    <source>
        <dbReference type="SAM" id="MobiDB-lite"/>
    </source>
</evidence>
<name>A0A4R9BVR2_9MICO</name>
<keyword evidence="4" id="KW-1185">Reference proteome</keyword>
<feature type="compositionally biased region" description="Polar residues" evidence="1">
    <location>
        <begin position="572"/>
        <end position="590"/>
    </location>
</feature>
<evidence type="ECO:0000313" key="4">
    <source>
        <dbReference type="Proteomes" id="UP000297626"/>
    </source>
</evidence>